<evidence type="ECO:0000256" key="1">
    <source>
        <dbReference type="SAM" id="SignalP"/>
    </source>
</evidence>
<dbReference type="InterPro" id="IPR050490">
    <property type="entry name" value="Bact_solute-bd_prot1"/>
</dbReference>
<dbReference type="EMBL" id="JBHTHM010001369">
    <property type="protein sequence ID" value="MFD0786463.1"/>
    <property type="molecule type" value="Genomic_DNA"/>
</dbReference>
<gene>
    <name evidence="2" type="ORF">ACFQZ8_21395</name>
</gene>
<protein>
    <submittedName>
        <fullName evidence="2">Extracellular solute-binding protein</fullName>
    </submittedName>
</protein>
<dbReference type="Proteomes" id="UP001597053">
    <property type="component" value="Unassembled WGS sequence"/>
</dbReference>
<dbReference type="InterPro" id="IPR006059">
    <property type="entry name" value="SBP"/>
</dbReference>
<dbReference type="SUPFAM" id="SSF53850">
    <property type="entry name" value="Periplasmic binding protein-like II"/>
    <property type="match status" value="1"/>
</dbReference>
<accession>A0ABW3A6Y9</accession>
<dbReference type="PANTHER" id="PTHR43649">
    <property type="entry name" value="ARABINOSE-BINDING PROTEIN-RELATED"/>
    <property type="match status" value="1"/>
</dbReference>
<comment type="caution">
    <text evidence="2">The sequence shown here is derived from an EMBL/GenBank/DDBJ whole genome shotgun (WGS) entry which is preliminary data.</text>
</comment>
<keyword evidence="1" id="KW-0732">Signal</keyword>
<keyword evidence="3" id="KW-1185">Reference proteome</keyword>
<name>A0ABW3A6Y9_9ACTN</name>
<organism evidence="2 3">
    <name type="scientific">Micromonospora azadirachtae</name>
    <dbReference type="NCBI Taxonomy" id="1970735"/>
    <lineage>
        <taxon>Bacteria</taxon>
        <taxon>Bacillati</taxon>
        <taxon>Actinomycetota</taxon>
        <taxon>Actinomycetes</taxon>
        <taxon>Micromonosporales</taxon>
        <taxon>Micromonosporaceae</taxon>
        <taxon>Micromonospora</taxon>
    </lineage>
</organism>
<sequence length="136" mass="13972">MSTRRHLGILTAAVLTAASLTACGGSGDDAGGSGKTLTYWASNQGASIEADKTILQPELDKFEKQTGIKVKLEVVPWSDLLNKLLAAATSGQGPDVVNIGNTWSASLQATGALVEFDDATLQAVGGKDRFVPAALA</sequence>
<evidence type="ECO:0000313" key="2">
    <source>
        <dbReference type="EMBL" id="MFD0786463.1"/>
    </source>
</evidence>
<reference evidence="3" key="1">
    <citation type="journal article" date="2019" name="Int. J. Syst. Evol. Microbiol.">
        <title>The Global Catalogue of Microorganisms (GCM) 10K type strain sequencing project: providing services to taxonomists for standard genome sequencing and annotation.</title>
        <authorList>
            <consortium name="The Broad Institute Genomics Platform"/>
            <consortium name="The Broad Institute Genome Sequencing Center for Infectious Disease"/>
            <person name="Wu L."/>
            <person name="Ma J."/>
        </authorList>
    </citation>
    <scope>NUCLEOTIDE SEQUENCE [LARGE SCALE GENOMIC DNA]</scope>
    <source>
        <strain evidence="3">JCM 32148</strain>
    </source>
</reference>
<proteinExistence type="predicted"/>
<dbReference type="Gene3D" id="3.40.190.10">
    <property type="entry name" value="Periplasmic binding protein-like II"/>
    <property type="match status" value="1"/>
</dbReference>
<feature type="non-terminal residue" evidence="2">
    <location>
        <position position="136"/>
    </location>
</feature>
<evidence type="ECO:0000313" key="3">
    <source>
        <dbReference type="Proteomes" id="UP001597053"/>
    </source>
</evidence>
<dbReference type="PANTHER" id="PTHR43649:SF12">
    <property type="entry name" value="DIACETYLCHITOBIOSE BINDING PROTEIN DASA"/>
    <property type="match status" value="1"/>
</dbReference>
<dbReference type="PROSITE" id="PS51257">
    <property type="entry name" value="PROKAR_LIPOPROTEIN"/>
    <property type="match status" value="1"/>
</dbReference>
<feature type="signal peptide" evidence="1">
    <location>
        <begin position="1"/>
        <end position="22"/>
    </location>
</feature>
<feature type="chain" id="PRO_5046832952" evidence="1">
    <location>
        <begin position="23"/>
        <end position="136"/>
    </location>
</feature>
<dbReference type="Pfam" id="PF01547">
    <property type="entry name" value="SBP_bac_1"/>
    <property type="match status" value="1"/>
</dbReference>